<sequence>MANMPPIRRTIKNVVKNYSEAQVKVREATSNDPWGPSSTLMGEIADLTYNVVAFTEIMQMIWKRLNDHGKNWRHVYKSLVLLEYITKTGSEKVAQQCKENIYAIQTLQDFQYREDNKDQGKNVREKAKHLVGLLKDDERLKNERAKALKAKERFAQNAMGIGSNDKVRHGSSSPSLQSGAGGYSDPYGGATGSNVESPSDDKGGRTSTDIEYARPASVGEEEIQLQLALAMSKEEHDESVKKQKSDDIKLQLALEESRKAAVEEKPAGGLLDLESPHSQQSDTWGQVSQAPAAAPTDPWGAPLPAPPSSGHRAHHAPAPAPAPAQTMDPWGSPAKPAPPQQSSVDPWGAPVGASPAPQPPPPAQTLDPWSSPAQSGGASASQASPWGETQQHSPVPAGFDSSFGSGMTNGTGQNNLDDGFDLLSSRSTQDSPAKPPGNTNIIDSFDPLSDGGSSDPWNMDGMNKNLPSTQQQQQPHRKTPQDFLGENANLVNLDQLVSKDTTTKNPFASGNTNPFEQQQALQQPQRMTLNQLQSTAYTSGFSQPSSSGLLPQPLMPVSGQTQPQQQGYNPFL</sequence>
<evidence type="ECO:0000313" key="9">
    <source>
        <dbReference type="EMBL" id="KAK3091727.1"/>
    </source>
</evidence>
<evidence type="ECO:0000256" key="2">
    <source>
        <dbReference type="ARBA" id="ARBA00010130"/>
    </source>
</evidence>
<protein>
    <recommendedName>
        <fullName evidence="8">ENTH domain-containing protein</fullName>
    </recommendedName>
</protein>
<comment type="similarity">
    <text evidence="2">Belongs to the epsin family.</text>
</comment>
<feature type="domain" description="ENTH" evidence="8">
    <location>
        <begin position="13"/>
        <end position="144"/>
    </location>
</feature>
<keyword evidence="3" id="KW-0963">Cytoplasm</keyword>
<evidence type="ECO:0000256" key="1">
    <source>
        <dbReference type="ARBA" id="ARBA00004496"/>
    </source>
</evidence>
<dbReference type="PANTHER" id="PTHR12276">
    <property type="entry name" value="EPSIN/ENT-RELATED"/>
    <property type="match status" value="1"/>
</dbReference>
<feature type="compositionally biased region" description="Low complexity" evidence="7">
    <location>
        <begin position="368"/>
        <end position="387"/>
    </location>
</feature>
<dbReference type="FunFam" id="1.25.40.90:FF:000002">
    <property type="entry name" value="epsin-2 isoform X1"/>
    <property type="match status" value="1"/>
</dbReference>
<feature type="compositionally biased region" description="Polar residues" evidence="7">
    <location>
        <begin position="424"/>
        <end position="442"/>
    </location>
</feature>
<feature type="compositionally biased region" description="Polar residues" evidence="7">
    <location>
        <begin position="558"/>
        <end position="572"/>
    </location>
</feature>
<dbReference type="GO" id="GO:0030276">
    <property type="term" value="F:clathrin binding"/>
    <property type="evidence" value="ECO:0007669"/>
    <property type="project" value="TreeGrafter"/>
</dbReference>
<dbReference type="PANTHER" id="PTHR12276:SF115">
    <property type="entry name" value="FI19443P1"/>
    <property type="match status" value="1"/>
</dbReference>
<dbReference type="GO" id="GO:0030125">
    <property type="term" value="C:clathrin vesicle coat"/>
    <property type="evidence" value="ECO:0007669"/>
    <property type="project" value="TreeGrafter"/>
</dbReference>
<feature type="compositionally biased region" description="Polar residues" evidence="7">
    <location>
        <begin position="276"/>
        <end position="289"/>
    </location>
</feature>
<dbReference type="SMART" id="SM00726">
    <property type="entry name" value="UIM"/>
    <property type="match status" value="2"/>
</dbReference>
<feature type="compositionally biased region" description="Polar residues" evidence="7">
    <location>
        <begin position="402"/>
        <end position="416"/>
    </location>
</feature>
<evidence type="ECO:0000256" key="4">
    <source>
        <dbReference type="ARBA" id="ARBA00022553"/>
    </source>
</evidence>
<keyword evidence="10" id="KW-1185">Reference proteome</keyword>
<dbReference type="AlphaFoldDB" id="A0AA88XSW0"/>
<evidence type="ECO:0000313" key="10">
    <source>
        <dbReference type="Proteomes" id="UP001186944"/>
    </source>
</evidence>
<dbReference type="EMBL" id="VSWD01000010">
    <property type="protein sequence ID" value="KAK3091727.1"/>
    <property type="molecule type" value="Genomic_DNA"/>
</dbReference>
<dbReference type="GO" id="GO:0005886">
    <property type="term" value="C:plasma membrane"/>
    <property type="evidence" value="ECO:0007669"/>
    <property type="project" value="TreeGrafter"/>
</dbReference>
<keyword evidence="4" id="KW-0597">Phosphoprotein</keyword>
<dbReference type="CDD" id="cd16990">
    <property type="entry name" value="ENTH_Epsin"/>
    <property type="match status" value="1"/>
</dbReference>
<keyword evidence="6" id="KW-0446">Lipid-binding</keyword>
<feature type="region of interest" description="Disordered" evidence="7">
    <location>
        <begin position="258"/>
        <end position="487"/>
    </location>
</feature>
<gene>
    <name evidence="9" type="ORF">FSP39_022206</name>
</gene>
<evidence type="ECO:0000256" key="3">
    <source>
        <dbReference type="ARBA" id="ARBA00022490"/>
    </source>
</evidence>
<evidence type="ECO:0000256" key="7">
    <source>
        <dbReference type="SAM" id="MobiDB-lite"/>
    </source>
</evidence>
<feature type="region of interest" description="Disordered" evidence="7">
    <location>
        <begin position="159"/>
        <end position="218"/>
    </location>
</feature>
<comment type="caution">
    <text evidence="9">The sequence shown here is derived from an EMBL/GenBank/DDBJ whole genome shotgun (WGS) entry which is preliminary data.</text>
</comment>
<accession>A0AA88XSW0</accession>
<dbReference type="Pfam" id="PF01417">
    <property type="entry name" value="ENTH"/>
    <property type="match status" value="1"/>
</dbReference>
<feature type="region of interest" description="Disordered" evidence="7">
    <location>
        <begin position="501"/>
        <end position="523"/>
    </location>
</feature>
<dbReference type="InterPro" id="IPR003903">
    <property type="entry name" value="UIM_dom"/>
</dbReference>
<organism evidence="9 10">
    <name type="scientific">Pinctada imbricata</name>
    <name type="common">Atlantic pearl-oyster</name>
    <name type="synonym">Pinctada martensii</name>
    <dbReference type="NCBI Taxonomy" id="66713"/>
    <lineage>
        <taxon>Eukaryota</taxon>
        <taxon>Metazoa</taxon>
        <taxon>Spiralia</taxon>
        <taxon>Lophotrochozoa</taxon>
        <taxon>Mollusca</taxon>
        <taxon>Bivalvia</taxon>
        <taxon>Autobranchia</taxon>
        <taxon>Pteriomorphia</taxon>
        <taxon>Pterioida</taxon>
        <taxon>Pterioidea</taxon>
        <taxon>Pteriidae</taxon>
        <taxon>Pinctada</taxon>
    </lineage>
</organism>
<feature type="region of interest" description="Disordered" evidence="7">
    <location>
        <begin position="535"/>
        <end position="572"/>
    </location>
</feature>
<dbReference type="SMART" id="SM00273">
    <property type="entry name" value="ENTH"/>
    <property type="match status" value="1"/>
</dbReference>
<dbReference type="InterPro" id="IPR008942">
    <property type="entry name" value="ENTH_VHS"/>
</dbReference>
<dbReference type="Proteomes" id="UP001186944">
    <property type="component" value="Unassembled WGS sequence"/>
</dbReference>
<proteinExistence type="inferred from homology"/>
<dbReference type="GO" id="GO:0005768">
    <property type="term" value="C:endosome"/>
    <property type="evidence" value="ECO:0007669"/>
    <property type="project" value="TreeGrafter"/>
</dbReference>
<reference evidence="9" key="1">
    <citation type="submission" date="2019-08" db="EMBL/GenBank/DDBJ databases">
        <title>The improved chromosome-level genome for the pearl oyster Pinctada fucata martensii using PacBio sequencing and Hi-C.</title>
        <authorList>
            <person name="Zheng Z."/>
        </authorList>
    </citation>
    <scope>NUCLEOTIDE SEQUENCE</scope>
    <source>
        <strain evidence="9">ZZ-2019</strain>
        <tissue evidence="9">Adductor muscle</tissue>
    </source>
</reference>
<comment type="subcellular location">
    <subcellularLocation>
        <location evidence="1">Cytoplasm</location>
    </subcellularLocation>
</comment>
<evidence type="ECO:0000256" key="6">
    <source>
        <dbReference type="ARBA" id="ARBA00023121"/>
    </source>
</evidence>
<dbReference type="GO" id="GO:0005543">
    <property type="term" value="F:phospholipid binding"/>
    <property type="evidence" value="ECO:0007669"/>
    <property type="project" value="TreeGrafter"/>
</dbReference>
<dbReference type="SUPFAM" id="SSF48464">
    <property type="entry name" value="ENTH/VHS domain"/>
    <property type="match status" value="1"/>
</dbReference>
<evidence type="ECO:0000259" key="8">
    <source>
        <dbReference type="PROSITE" id="PS50942"/>
    </source>
</evidence>
<dbReference type="InterPro" id="IPR013809">
    <property type="entry name" value="ENTH"/>
</dbReference>
<dbReference type="PROSITE" id="PS50330">
    <property type="entry name" value="UIM"/>
    <property type="match status" value="1"/>
</dbReference>
<feature type="compositionally biased region" description="Low complexity" evidence="7">
    <location>
        <begin position="539"/>
        <end position="552"/>
    </location>
</feature>
<dbReference type="Gene3D" id="1.25.40.90">
    <property type="match status" value="1"/>
</dbReference>
<dbReference type="PROSITE" id="PS50942">
    <property type="entry name" value="ENTH"/>
    <property type="match status" value="1"/>
</dbReference>
<dbReference type="GO" id="GO:0006897">
    <property type="term" value="P:endocytosis"/>
    <property type="evidence" value="ECO:0007669"/>
    <property type="project" value="TreeGrafter"/>
</dbReference>
<feature type="compositionally biased region" description="Polar residues" evidence="7">
    <location>
        <begin position="501"/>
        <end position="516"/>
    </location>
</feature>
<evidence type="ECO:0000256" key="5">
    <source>
        <dbReference type="ARBA" id="ARBA00022737"/>
    </source>
</evidence>
<name>A0AA88XSW0_PINIB</name>
<keyword evidence="5" id="KW-0677">Repeat</keyword>